<reference evidence="2 3" key="1">
    <citation type="submission" date="2019-08" db="EMBL/GenBank/DDBJ databases">
        <title>Whole genome of Aphis craccivora.</title>
        <authorList>
            <person name="Voronova N.V."/>
            <person name="Shulinski R.S."/>
            <person name="Bandarenka Y.V."/>
            <person name="Zhorov D.G."/>
            <person name="Warner D."/>
        </authorList>
    </citation>
    <scope>NUCLEOTIDE SEQUENCE [LARGE SCALE GENOMIC DNA]</scope>
    <source>
        <strain evidence="2">180601</strain>
        <tissue evidence="2">Whole Body</tissue>
    </source>
</reference>
<dbReference type="AlphaFoldDB" id="A0A6G0Y4K0"/>
<sequence length="75" mass="8935">MYLLRKNVILEEIFLIDLVYQSIFKLKKVGKWVPLCCTLGAVWIIIIYYRSVEFESNDNYRCIRKTILNEDDLSA</sequence>
<dbReference type="EMBL" id="VUJU01006322">
    <property type="protein sequence ID" value="KAF0748858.1"/>
    <property type="molecule type" value="Genomic_DNA"/>
</dbReference>
<accession>A0A6G0Y4K0</accession>
<keyword evidence="1" id="KW-0472">Membrane</keyword>
<keyword evidence="1" id="KW-0812">Transmembrane</keyword>
<name>A0A6G0Y4K0_APHCR</name>
<comment type="caution">
    <text evidence="2">The sequence shown here is derived from an EMBL/GenBank/DDBJ whole genome shotgun (WGS) entry which is preliminary data.</text>
</comment>
<evidence type="ECO:0000256" key="1">
    <source>
        <dbReference type="SAM" id="Phobius"/>
    </source>
</evidence>
<organism evidence="2 3">
    <name type="scientific">Aphis craccivora</name>
    <name type="common">Cowpea aphid</name>
    <dbReference type="NCBI Taxonomy" id="307492"/>
    <lineage>
        <taxon>Eukaryota</taxon>
        <taxon>Metazoa</taxon>
        <taxon>Ecdysozoa</taxon>
        <taxon>Arthropoda</taxon>
        <taxon>Hexapoda</taxon>
        <taxon>Insecta</taxon>
        <taxon>Pterygota</taxon>
        <taxon>Neoptera</taxon>
        <taxon>Paraneoptera</taxon>
        <taxon>Hemiptera</taxon>
        <taxon>Sternorrhyncha</taxon>
        <taxon>Aphidomorpha</taxon>
        <taxon>Aphidoidea</taxon>
        <taxon>Aphididae</taxon>
        <taxon>Aphidini</taxon>
        <taxon>Aphis</taxon>
        <taxon>Aphis</taxon>
    </lineage>
</organism>
<protein>
    <submittedName>
        <fullName evidence="2">Uncharacterized protein</fullName>
    </submittedName>
</protein>
<dbReference type="Proteomes" id="UP000478052">
    <property type="component" value="Unassembled WGS sequence"/>
</dbReference>
<feature type="transmembrane region" description="Helical" evidence="1">
    <location>
        <begin position="32"/>
        <end position="49"/>
    </location>
</feature>
<evidence type="ECO:0000313" key="2">
    <source>
        <dbReference type="EMBL" id="KAF0748858.1"/>
    </source>
</evidence>
<evidence type="ECO:0000313" key="3">
    <source>
        <dbReference type="Proteomes" id="UP000478052"/>
    </source>
</evidence>
<proteinExistence type="predicted"/>
<keyword evidence="3" id="KW-1185">Reference proteome</keyword>
<gene>
    <name evidence="2" type="ORF">FWK35_00026068</name>
</gene>
<keyword evidence="1" id="KW-1133">Transmembrane helix</keyword>